<evidence type="ECO:0000313" key="3">
    <source>
        <dbReference type="EMBL" id="GHH72896.1"/>
    </source>
</evidence>
<feature type="compositionally biased region" description="Low complexity" evidence="2">
    <location>
        <begin position="448"/>
        <end position="461"/>
    </location>
</feature>
<organism evidence="3 4">
    <name type="scientific">Promicromonospora soli</name>
    <dbReference type="NCBI Taxonomy" id="2035533"/>
    <lineage>
        <taxon>Bacteria</taxon>
        <taxon>Bacillati</taxon>
        <taxon>Actinomycetota</taxon>
        <taxon>Actinomycetes</taxon>
        <taxon>Micrococcales</taxon>
        <taxon>Promicromonosporaceae</taxon>
        <taxon>Promicromonospora</taxon>
    </lineage>
</organism>
<dbReference type="RefSeq" id="WP_189669433.1">
    <property type="nucleotide sequence ID" value="NZ_BNAS01000003.1"/>
</dbReference>
<evidence type="ECO:0000256" key="2">
    <source>
        <dbReference type="SAM" id="MobiDB-lite"/>
    </source>
</evidence>
<sequence length="689" mass="73979">MTEPRVPARVRRVASEDQARELAAALQRQGRRWPVVVISTPAGHDGPYVDPQRVLDDVAGLAEVVVIPTGDVSWAFSSGMPPDTQVYGGASRVYGTDLEWVHQPRRSPLHFAYSSDEDARVRERLVSDVMRFAVRAGIVGAARSAPDAAITNGKVLGVLGTRALVSTDDGGQATIAEELVFSDVALARVLAPGMRVTGVLDQVRRLLDVRGMLPDADALRRAVSTTYRVGQVVLGRVEDVEDDAVRIALAPGVLVRVRRAEITGNDLDLLSDLFTRGEVVVARRVPAPLDGLALRLDDVDESEEQPVPAVALLDGGPPWLEPPQVEPPQIEPMRIAVTRVEAPLLEASLVEGPLVEPALVELVETGSARAGDGGTGPAPSSTGTAPPTPADLFGVRTNGDAAEPNDGSAATRVRAASVDTGPVPTLPGGQRKPTPGDVAAWHAGGHDALPSPAASEALPEPTGKAARDLSLSLDAAKSQVASLAKELLDDKVKRRQVELEVDRLLGRVGELTERLERSERRAEQQATALRKARQEAARLRRRLGDAGVEVPEDRYFLDDEEQLRFEVLAEWARAIPAAEKAGRPLADYTLGPRFLASLTDVEGVSHDRVVWTIVMVLTGLAPEMNGLQVHRLRSGAGGDDPVRPREDGAMCWRVSLQVNTPSARRLHYWKLPGGAYELSRVVLHDDVEP</sequence>
<accession>A0A919KV72</accession>
<reference evidence="3" key="2">
    <citation type="submission" date="2020-09" db="EMBL/GenBank/DDBJ databases">
        <authorList>
            <person name="Sun Q."/>
            <person name="Zhou Y."/>
        </authorList>
    </citation>
    <scope>NUCLEOTIDE SEQUENCE</scope>
    <source>
        <strain evidence="3">CGMCC 4.7398</strain>
    </source>
</reference>
<proteinExistence type="predicted"/>
<gene>
    <name evidence="3" type="ORF">GCM10017772_23170</name>
</gene>
<evidence type="ECO:0008006" key="5">
    <source>
        <dbReference type="Google" id="ProtNLM"/>
    </source>
</evidence>
<feature type="region of interest" description="Disordered" evidence="2">
    <location>
        <begin position="367"/>
        <end position="465"/>
    </location>
</feature>
<dbReference type="AlphaFoldDB" id="A0A919KV72"/>
<keyword evidence="4" id="KW-1185">Reference proteome</keyword>
<name>A0A919KV72_9MICO</name>
<comment type="caution">
    <text evidence="3">The sequence shown here is derived from an EMBL/GenBank/DDBJ whole genome shotgun (WGS) entry which is preliminary data.</text>
</comment>
<feature type="coiled-coil region" evidence="1">
    <location>
        <begin position="466"/>
        <end position="549"/>
    </location>
</feature>
<evidence type="ECO:0000256" key="1">
    <source>
        <dbReference type="SAM" id="Coils"/>
    </source>
</evidence>
<evidence type="ECO:0000313" key="4">
    <source>
        <dbReference type="Proteomes" id="UP000627369"/>
    </source>
</evidence>
<keyword evidence="1" id="KW-0175">Coiled coil</keyword>
<protein>
    <recommendedName>
        <fullName evidence="5">S1 motif domain-containing protein</fullName>
    </recommendedName>
</protein>
<dbReference type="EMBL" id="BNAS01000003">
    <property type="protein sequence ID" value="GHH72896.1"/>
    <property type="molecule type" value="Genomic_DNA"/>
</dbReference>
<reference evidence="3" key="1">
    <citation type="journal article" date="2014" name="Int. J. Syst. Evol. Microbiol.">
        <title>Complete genome sequence of Corynebacterium casei LMG S-19264T (=DSM 44701T), isolated from a smear-ripened cheese.</title>
        <authorList>
            <consortium name="US DOE Joint Genome Institute (JGI-PGF)"/>
            <person name="Walter F."/>
            <person name="Albersmeier A."/>
            <person name="Kalinowski J."/>
            <person name="Ruckert C."/>
        </authorList>
    </citation>
    <scope>NUCLEOTIDE SEQUENCE</scope>
    <source>
        <strain evidence="3">CGMCC 4.7398</strain>
    </source>
</reference>
<dbReference type="Proteomes" id="UP000627369">
    <property type="component" value="Unassembled WGS sequence"/>
</dbReference>